<dbReference type="PANTHER" id="PTHR48098:SF1">
    <property type="entry name" value="DIACYLGLYCEROL ACYLTRANSFERASE_MYCOLYLTRANSFERASE AG85A"/>
    <property type="match status" value="1"/>
</dbReference>
<gene>
    <name evidence="3" type="ORF">Kpho01_52050</name>
</gene>
<dbReference type="SUPFAM" id="SSF53474">
    <property type="entry name" value="alpha/beta-Hydrolases"/>
    <property type="match status" value="1"/>
</dbReference>
<dbReference type="Gene3D" id="3.40.50.1820">
    <property type="entry name" value="alpha/beta hydrolase"/>
    <property type="match status" value="1"/>
</dbReference>
<evidence type="ECO:0008006" key="5">
    <source>
        <dbReference type="Google" id="ProtNLM"/>
    </source>
</evidence>
<dbReference type="Proteomes" id="UP001165143">
    <property type="component" value="Unassembled WGS sequence"/>
</dbReference>
<evidence type="ECO:0000256" key="2">
    <source>
        <dbReference type="SAM" id="Phobius"/>
    </source>
</evidence>
<dbReference type="GO" id="GO:0016747">
    <property type="term" value="F:acyltransferase activity, transferring groups other than amino-acyl groups"/>
    <property type="evidence" value="ECO:0007669"/>
    <property type="project" value="TreeGrafter"/>
</dbReference>
<reference evidence="3" key="1">
    <citation type="submission" date="2023-02" db="EMBL/GenBank/DDBJ databases">
        <title>Kitasatospora phosalacinea NBRC 14362.</title>
        <authorList>
            <person name="Ichikawa N."/>
            <person name="Sato H."/>
            <person name="Tonouchi N."/>
        </authorList>
    </citation>
    <scope>NUCLEOTIDE SEQUENCE</scope>
    <source>
        <strain evidence="3">NBRC 14362</strain>
    </source>
</reference>
<feature type="compositionally biased region" description="Basic residues" evidence="1">
    <location>
        <begin position="1"/>
        <end position="10"/>
    </location>
</feature>
<dbReference type="EMBL" id="BSRX01000034">
    <property type="protein sequence ID" value="GLW57194.1"/>
    <property type="molecule type" value="Genomic_DNA"/>
</dbReference>
<organism evidence="3 4">
    <name type="scientific">Kitasatospora phosalacinea</name>
    <dbReference type="NCBI Taxonomy" id="2065"/>
    <lineage>
        <taxon>Bacteria</taxon>
        <taxon>Bacillati</taxon>
        <taxon>Actinomycetota</taxon>
        <taxon>Actinomycetes</taxon>
        <taxon>Kitasatosporales</taxon>
        <taxon>Streptomycetaceae</taxon>
        <taxon>Kitasatospora</taxon>
    </lineage>
</organism>
<keyword evidence="2" id="KW-0812">Transmembrane</keyword>
<sequence>MQRATAKRRSGVPSDARESVRVRGRRDGAKVQVGTEGAGADAAPAAAAAAAAAAAGRDERQGVGRRRLLGALAAAALGAGAVGGAAVRDVLPGGARLRRLLGMTGEDGTVPQVAAGPVRTGTVRSAARGRDVRLVVFDPPGEHGDDLPVCLALHGRDGDAATFTRLGTAQLLAAAVASGTPPFRVVAVDGGAATYWHARTPGDDPMAMLTAELPRWLADRAMPGPTRALGISMGGSGVLQYARARPGELAAVALLSPALFRSWADARTVDAYRDEADWRGHEPLLHLDAVAAVGRTALWCGTEDPFCPAARRLAAAPGVRTSFPRGEHTDGFWRRVLPDAMAALGART</sequence>
<evidence type="ECO:0000256" key="1">
    <source>
        <dbReference type="SAM" id="MobiDB-lite"/>
    </source>
</evidence>
<dbReference type="Pfam" id="PF00756">
    <property type="entry name" value="Esterase"/>
    <property type="match status" value="1"/>
</dbReference>
<dbReference type="PANTHER" id="PTHR48098">
    <property type="entry name" value="ENTEROCHELIN ESTERASE-RELATED"/>
    <property type="match status" value="1"/>
</dbReference>
<name>A0A9W6UQI5_9ACTN</name>
<dbReference type="AlphaFoldDB" id="A0A9W6UQI5"/>
<proteinExistence type="predicted"/>
<dbReference type="InterPro" id="IPR029058">
    <property type="entry name" value="AB_hydrolase_fold"/>
</dbReference>
<dbReference type="InterPro" id="IPR050583">
    <property type="entry name" value="Mycobacterial_A85_antigen"/>
</dbReference>
<dbReference type="InterPro" id="IPR000801">
    <property type="entry name" value="Esterase-like"/>
</dbReference>
<feature type="compositionally biased region" description="Basic and acidic residues" evidence="1">
    <location>
        <begin position="15"/>
        <end position="29"/>
    </location>
</feature>
<protein>
    <recommendedName>
        <fullName evidence="5">Acyl-CoA:diacylglycerol acyltransferase</fullName>
    </recommendedName>
</protein>
<keyword evidence="2" id="KW-0472">Membrane</keyword>
<accession>A0A9W6UQI5</accession>
<comment type="caution">
    <text evidence="3">The sequence shown here is derived from an EMBL/GenBank/DDBJ whole genome shotgun (WGS) entry which is preliminary data.</text>
</comment>
<keyword evidence="2" id="KW-1133">Transmembrane helix</keyword>
<feature type="region of interest" description="Disordered" evidence="1">
    <location>
        <begin position="1"/>
        <end position="42"/>
    </location>
</feature>
<evidence type="ECO:0000313" key="3">
    <source>
        <dbReference type="EMBL" id="GLW57194.1"/>
    </source>
</evidence>
<evidence type="ECO:0000313" key="4">
    <source>
        <dbReference type="Proteomes" id="UP001165143"/>
    </source>
</evidence>
<feature type="transmembrane region" description="Helical" evidence="2">
    <location>
        <begin position="68"/>
        <end position="87"/>
    </location>
</feature>